<dbReference type="PANTHER" id="PTHR31302">
    <property type="entry name" value="TRANSMEMBRANE PROTEIN WITH METALLOPHOSPHOESTERASE DOMAIN-RELATED"/>
    <property type="match status" value="1"/>
</dbReference>
<sequence>MTFYFCGSAALTFWNALSACLLAYLSTYKENLSFTEHIRKREINRKEEMELLLRFSNYVWQFVLLLFPAVMLLAAFKLFLSRRKNPILTGILALSALILLATVIDGLYIEPNRLELRRVRIYSSKVKKPVRILHVSDIQPRSINKRERRLFARINKINPDILIYTGDLMHPGPLNSFNSEIKKMSSLIDGVAAPYGIYSVKGNMDGLIARRNKIGKMIFLDNKEKTINANGTAIKLLGLTPELSGSPFDEISLRQLHSSIIRLLGLTPRSLATRRRVLSWHKSAAPDDFTILLGHSPDYILDMSDIPVDLCLAGHIHGGQVRVPFIGPLATGCAIPRSWVRGFRKVGRTRLNVSAGVGSEHFFLLPAIRLNCPPEITLIELLPWREKRNTGA</sequence>
<keyword evidence="1" id="KW-0479">Metal-binding</keyword>
<dbReference type="GO" id="GO:0046872">
    <property type="term" value="F:metal ion binding"/>
    <property type="evidence" value="ECO:0007669"/>
    <property type="project" value="UniProtKB-KW"/>
</dbReference>
<evidence type="ECO:0000313" key="6">
    <source>
        <dbReference type="Proteomes" id="UP000233654"/>
    </source>
</evidence>
<dbReference type="Pfam" id="PF00149">
    <property type="entry name" value="Metallophos"/>
    <property type="match status" value="1"/>
</dbReference>
<feature type="transmembrane region" description="Helical" evidence="3">
    <location>
        <begin position="58"/>
        <end position="80"/>
    </location>
</feature>
<name>A0A2N3G5F1_9ACTN</name>
<dbReference type="InterPro" id="IPR029052">
    <property type="entry name" value="Metallo-depent_PP-like"/>
</dbReference>
<dbReference type="EMBL" id="PHEX01000052">
    <property type="protein sequence ID" value="PKQ27804.1"/>
    <property type="molecule type" value="Genomic_DNA"/>
</dbReference>
<comment type="caution">
    <text evidence="5">The sequence shown here is derived from an EMBL/GenBank/DDBJ whole genome shotgun (WGS) entry which is preliminary data.</text>
</comment>
<reference evidence="5 6" key="1">
    <citation type="journal article" date="2017" name="ISME J.">
        <title>Potential for microbial H2 and metal transformations associated with novel bacteria and archaea in deep terrestrial subsurface sediments.</title>
        <authorList>
            <person name="Hernsdorf A.W."/>
            <person name="Amano Y."/>
            <person name="Miyakawa K."/>
            <person name="Ise K."/>
            <person name="Suzuki Y."/>
            <person name="Anantharaman K."/>
            <person name="Probst A."/>
            <person name="Burstein D."/>
            <person name="Thomas B.C."/>
            <person name="Banfield J.F."/>
        </authorList>
    </citation>
    <scope>NUCLEOTIDE SEQUENCE [LARGE SCALE GENOMIC DNA]</scope>
    <source>
        <strain evidence="5">HGW-Actinobacteria-3</strain>
    </source>
</reference>
<keyword evidence="2" id="KW-0378">Hydrolase</keyword>
<feature type="domain" description="Calcineurin-like phosphoesterase" evidence="4">
    <location>
        <begin position="131"/>
        <end position="318"/>
    </location>
</feature>
<keyword evidence="3" id="KW-1133">Transmembrane helix</keyword>
<keyword evidence="3" id="KW-0812">Transmembrane</keyword>
<dbReference type="InterPro" id="IPR051158">
    <property type="entry name" value="Metallophosphoesterase_sf"/>
</dbReference>
<evidence type="ECO:0000259" key="4">
    <source>
        <dbReference type="Pfam" id="PF00149"/>
    </source>
</evidence>
<evidence type="ECO:0000313" key="5">
    <source>
        <dbReference type="EMBL" id="PKQ27804.1"/>
    </source>
</evidence>
<dbReference type="SUPFAM" id="SSF56300">
    <property type="entry name" value="Metallo-dependent phosphatases"/>
    <property type="match status" value="1"/>
</dbReference>
<dbReference type="PANTHER" id="PTHR31302:SF31">
    <property type="entry name" value="PHOSPHODIESTERASE YAEI"/>
    <property type="match status" value="1"/>
</dbReference>
<organism evidence="5 6">
    <name type="scientific">Candidatus Anoxymicrobium japonicum</name>
    <dbReference type="NCBI Taxonomy" id="2013648"/>
    <lineage>
        <taxon>Bacteria</taxon>
        <taxon>Bacillati</taxon>
        <taxon>Actinomycetota</taxon>
        <taxon>Candidatus Geothermincolia</taxon>
        <taxon>Candidatus Geothermincolales</taxon>
        <taxon>Candidatus Anoxymicrobiaceae</taxon>
        <taxon>Candidatus Anoxymicrobium</taxon>
    </lineage>
</organism>
<dbReference type="InterPro" id="IPR004843">
    <property type="entry name" value="Calcineurin-like_PHP"/>
</dbReference>
<dbReference type="AlphaFoldDB" id="A0A2N3G5F1"/>
<protein>
    <recommendedName>
        <fullName evidence="4">Calcineurin-like phosphoesterase domain-containing protein</fullName>
    </recommendedName>
</protein>
<proteinExistence type="predicted"/>
<dbReference type="Gene3D" id="3.60.21.10">
    <property type="match status" value="1"/>
</dbReference>
<dbReference type="GO" id="GO:0016020">
    <property type="term" value="C:membrane"/>
    <property type="evidence" value="ECO:0007669"/>
    <property type="project" value="GOC"/>
</dbReference>
<evidence type="ECO:0000256" key="3">
    <source>
        <dbReference type="SAM" id="Phobius"/>
    </source>
</evidence>
<accession>A0A2N3G5F1</accession>
<evidence type="ECO:0000256" key="1">
    <source>
        <dbReference type="ARBA" id="ARBA00022723"/>
    </source>
</evidence>
<feature type="transmembrane region" description="Helical" evidence="3">
    <location>
        <begin position="87"/>
        <end position="109"/>
    </location>
</feature>
<dbReference type="GO" id="GO:0008758">
    <property type="term" value="F:UDP-2,3-diacylglucosamine hydrolase activity"/>
    <property type="evidence" value="ECO:0007669"/>
    <property type="project" value="TreeGrafter"/>
</dbReference>
<gene>
    <name evidence="5" type="ORF">CVT63_06040</name>
</gene>
<dbReference type="Proteomes" id="UP000233654">
    <property type="component" value="Unassembled WGS sequence"/>
</dbReference>
<dbReference type="GO" id="GO:0009245">
    <property type="term" value="P:lipid A biosynthetic process"/>
    <property type="evidence" value="ECO:0007669"/>
    <property type="project" value="TreeGrafter"/>
</dbReference>
<evidence type="ECO:0000256" key="2">
    <source>
        <dbReference type="ARBA" id="ARBA00022801"/>
    </source>
</evidence>
<keyword evidence="3" id="KW-0472">Membrane</keyword>